<dbReference type="PANTHER" id="PTHR20904">
    <property type="entry name" value="INDUCIBLE T-CELL COSTIMULATOR ICOS"/>
    <property type="match status" value="1"/>
</dbReference>
<reference evidence="13" key="2">
    <citation type="submission" date="2025-09" db="UniProtKB">
        <authorList>
            <consortium name="Ensembl"/>
        </authorList>
    </citation>
    <scope>IDENTIFICATION</scope>
</reference>
<evidence type="ECO:0000256" key="6">
    <source>
        <dbReference type="ARBA" id="ARBA00022989"/>
    </source>
</evidence>
<dbReference type="Gene3D" id="2.60.40.10">
    <property type="entry name" value="Immunoglobulins"/>
    <property type="match status" value="1"/>
</dbReference>
<evidence type="ECO:0000256" key="3">
    <source>
        <dbReference type="ARBA" id="ARBA00022475"/>
    </source>
</evidence>
<dbReference type="InterPro" id="IPR013106">
    <property type="entry name" value="Ig_V-set"/>
</dbReference>
<feature type="domain" description="Immunoglobulin V-set" evidence="12">
    <location>
        <begin position="46"/>
        <end position="122"/>
    </location>
</feature>
<keyword evidence="14" id="KW-1185">Reference proteome</keyword>
<dbReference type="Ensembl" id="ENSVKKT00000020776.1">
    <property type="protein sequence ID" value="ENSVKKP00000020274.1"/>
    <property type="gene ID" value="ENSVKKG00000013669.1"/>
</dbReference>
<keyword evidence="3" id="KW-1003">Cell membrane</keyword>
<dbReference type="InterPro" id="IPR013783">
    <property type="entry name" value="Ig-like_fold"/>
</dbReference>
<sequence>MGIETTLFRRVNHFLSCACCPFLSPENLSISTFQPTDEFPRENFTFNCSLPSIVQGFYMRLFKGRDKEAICTLYRDNGQNGTENKSEFCEPIYLGDKVSFRLWNLKSHHSDTYTCCLESLSPVFNCCKAGEKHLYIQGKLKCLLACLLACHVSPATSLNPGKMPFLHDRAQAPALHAEGPNFSAGLSDRAENIPA</sequence>
<evidence type="ECO:0000256" key="10">
    <source>
        <dbReference type="ARBA" id="ARBA00023319"/>
    </source>
</evidence>
<dbReference type="AlphaFoldDB" id="A0A8D2LC71"/>
<dbReference type="InterPro" id="IPR036179">
    <property type="entry name" value="Ig-like_dom_sf"/>
</dbReference>
<evidence type="ECO:0000259" key="12">
    <source>
        <dbReference type="Pfam" id="PF15910"/>
    </source>
</evidence>
<proteinExistence type="predicted"/>
<keyword evidence="6" id="KW-1133">Transmembrane helix</keyword>
<dbReference type="OMA" id="QDKEDCF"/>
<dbReference type="Proteomes" id="UP000694545">
    <property type="component" value="Unplaced"/>
</dbReference>
<dbReference type="GO" id="GO:0002517">
    <property type="term" value="P:T cell tolerance induction"/>
    <property type="evidence" value="ECO:0007669"/>
    <property type="project" value="TreeGrafter"/>
</dbReference>
<protein>
    <recommendedName>
        <fullName evidence="2">Inducible T-cell costimulator</fullName>
    </recommendedName>
</protein>
<dbReference type="GO" id="GO:0031295">
    <property type="term" value="P:T cell costimulation"/>
    <property type="evidence" value="ECO:0007669"/>
    <property type="project" value="InterPro"/>
</dbReference>
<evidence type="ECO:0000313" key="14">
    <source>
        <dbReference type="Proteomes" id="UP000694545"/>
    </source>
</evidence>
<evidence type="ECO:0000256" key="7">
    <source>
        <dbReference type="ARBA" id="ARBA00023136"/>
    </source>
</evidence>
<keyword evidence="8" id="KW-1015">Disulfide bond</keyword>
<dbReference type="GO" id="GO:0098609">
    <property type="term" value="P:cell-cell adhesion"/>
    <property type="evidence" value="ECO:0007669"/>
    <property type="project" value="TreeGrafter"/>
</dbReference>
<accession>A0A8D2LC71</accession>
<evidence type="ECO:0000256" key="11">
    <source>
        <dbReference type="ARBA" id="ARBA00049688"/>
    </source>
</evidence>
<name>A0A8D2LC71_VARKO</name>
<evidence type="ECO:0000256" key="2">
    <source>
        <dbReference type="ARBA" id="ARBA00019739"/>
    </source>
</evidence>
<dbReference type="Pfam" id="PF15910">
    <property type="entry name" value="V-set_2"/>
    <property type="match status" value="1"/>
</dbReference>
<keyword evidence="9" id="KW-0325">Glycoprotein</keyword>
<evidence type="ECO:0000256" key="1">
    <source>
        <dbReference type="ARBA" id="ARBA00004251"/>
    </source>
</evidence>
<keyword evidence="4" id="KW-0812">Transmembrane</keyword>
<keyword evidence="5" id="KW-0732">Signal</keyword>
<evidence type="ECO:0000313" key="13">
    <source>
        <dbReference type="Ensembl" id="ENSVKKP00000020274.1"/>
    </source>
</evidence>
<reference evidence="13" key="1">
    <citation type="submission" date="2025-08" db="UniProtKB">
        <authorList>
            <consortium name="Ensembl"/>
        </authorList>
    </citation>
    <scope>IDENTIFICATION</scope>
</reference>
<evidence type="ECO:0000256" key="8">
    <source>
        <dbReference type="ARBA" id="ARBA00023157"/>
    </source>
</evidence>
<keyword evidence="10" id="KW-0393">Immunoglobulin domain</keyword>
<organism evidence="13 14">
    <name type="scientific">Varanus komodoensis</name>
    <name type="common">Komodo dragon</name>
    <dbReference type="NCBI Taxonomy" id="61221"/>
    <lineage>
        <taxon>Eukaryota</taxon>
        <taxon>Metazoa</taxon>
        <taxon>Chordata</taxon>
        <taxon>Craniata</taxon>
        <taxon>Vertebrata</taxon>
        <taxon>Euteleostomi</taxon>
        <taxon>Lepidosauria</taxon>
        <taxon>Squamata</taxon>
        <taxon>Bifurcata</taxon>
        <taxon>Unidentata</taxon>
        <taxon>Episquamata</taxon>
        <taxon>Toxicofera</taxon>
        <taxon>Anguimorpha</taxon>
        <taxon>Paleoanguimorpha</taxon>
        <taxon>Varanoidea</taxon>
        <taxon>Varanidae</taxon>
        <taxon>Varanus</taxon>
    </lineage>
</organism>
<dbReference type="SUPFAM" id="SSF48726">
    <property type="entry name" value="Immunoglobulin"/>
    <property type="match status" value="1"/>
</dbReference>
<comment type="subunit">
    <text evidence="11">Homodimer; disulfide-linked. Interacts with ICOSLG. Interacts with PIK3R1. Interacts with TBK1; this interaction is critical for the maturation of T follicular regulatory cells.</text>
</comment>
<comment type="subcellular location">
    <subcellularLocation>
        <location evidence="1">Cell membrane</location>
        <topology evidence="1">Single-pass type I membrane protein</topology>
    </subcellularLocation>
</comment>
<dbReference type="InterPro" id="IPR039943">
    <property type="entry name" value="ICOS"/>
</dbReference>
<dbReference type="PANTHER" id="PTHR20904:SF0">
    <property type="entry name" value="INDUCIBLE T-CELL COSTIMULATOR"/>
    <property type="match status" value="1"/>
</dbReference>
<keyword evidence="7" id="KW-0472">Membrane</keyword>
<evidence type="ECO:0000256" key="4">
    <source>
        <dbReference type="ARBA" id="ARBA00022692"/>
    </source>
</evidence>
<dbReference type="GO" id="GO:0005886">
    <property type="term" value="C:plasma membrane"/>
    <property type="evidence" value="ECO:0007669"/>
    <property type="project" value="UniProtKB-SubCell"/>
</dbReference>
<evidence type="ECO:0000256" key="5">
    <source>
        <dbReference type="ARBA" id="ARBA00022729"/>
    </source>
</evidence>
<evidence type="ECO:0000256" key="9">
    <source>
        <dbReference type="ARBA" id="ARBA00023180"/>
    </source>
</evidence>